<feature type="transmembrane region" description="Helical" evidence="1">
    <location>
        <begin position="21"/>
        <end position="42"/>
    </location>
</feature>
<comment type="caution">
    <text evidence="2">The sequence shown here is derived from an EMBL/GenBank/DDBJ whole genome shotgun (WGS) entry which is preliminary data.</text>
</comment>
<evidence type="ECO:0000313" key="3">
    <source>
        <dbReference type="Proteomes" id="UP001283361"/>
    </source>
</evidence>
<proteinExistence type="predicted"/>
<dbReference type="AlphaFoldDB" id="A0AAE1DKG5"/>
<gene>
    <name evidence="2" type="ORF">RRG08_016218</name>
</gene>
<reference evidence="2" key="1">
    <citation type="journal article" date="2023" name="G3 (Bethesda)">
        <title>A reference genome for the long-term kleptoplast-retaining sea slug Elysia crispata morphotype clarki.</title>
        <authorList>
            <person name="Eastman K.E."/>
            <person name="Pendleton A.L."/>
            <person name="Shaikh M.A."/>
            <person name="Suttiyut T."/>
            <person name="Ogas R."/>
            <person name="Tomko P."/>
            <person name="Gavelis G."/>
            <person name="Widhalm J.R."/>
            <person name="Wisecaver J.H."/>
        </authorList>
    </citation>
    <scope>NUCLEOTIDE SEQUENCE</scope>
    <source>
        <strain evidence="2">ECLA1</strain>
    </source>
</reference>
<name>A0AAE1DKG5_9GAST</name>
<organism evidence="2 3">
    <name type="scientific">Elysia crispata</name>
    <name type="common">lettuce slug</name>
    <dbReference type="NCBI Taxonomy" id="231223"/>
    <lineage>
        <taxon>Eukaryota</taxon>
        <taxon>Metazoa</taxon>
        <taxon>Spiralia</taxon>
        <taxon>Lophotrochozoa</taxon>
        <taxon>Mollusca</taxon>
        <taxon>Gastropoda</taxon>
        <taxon>Heterobranchia</taxon>
        <taxon>Euthyneura</taxon>
        <taxon>Panpulmonata</taxon>
        <taxon>Sacoglossa</taxon>
        <taxon>Placobranchoidea</taxon>
        <taxon>Plakobranchidae</taxon>
        <taxon>Elysia</taxon>
    </lineage>
</organism>
<keyword evidence="1" id="KW-0812">Transmembrane</keyword>
<evidence type="ECO:0000313" key="2">
    <source>
        <dbReference type="EMBL" id="KAK3773115.1"/>
    </source>
</evidence>
<keyword evidence="1" id="KW-0472">Membrane</keyword>
<sequence>MRKTYQSTYNNIFQAPGNQRSLPWYLDVMLVMIVEVYCVGWYSGSATAPPMAHADLGLGSIPLDPRAEHSTRTSPHPQHHHHHNHILVVQIWFKRSLTPSDRTDCHIFL</sequence>
<keyword evidence="3" id="KW-1185">Reference proteome</keyword>
<dbReference type="Proteomes" id="UP001283361">
    <property type="component" value="Unassembled WGS sequence"/>
</dbReference>
<accession>A0AAE1DKG5</accession>
<dbReference type="EMBL" id="JAWDGP010003560">
    <property type="protein sequence ID" value="KAK3773115.1"/>
    <property type="molecule type" value="Genomic_DNA"/>
</dbReference>
<protein>
    <submittedName>
        <fullName evidence="2">Uncharacterized protein</fullName>
    </submittedName>
</protein>
<evidence type="ECO:0000256" key="1">
    <source>
        <dbReference type="SAM" id="Phobius"/>
    </source>
</evidence>
<keyword evidence="1" id="KW-1133">Transmembrane helix</keyword>